<dbReference type="GO" id="GO:0045271">
    <property type="term" value="C:respiratory chain complex I"/>
    <property type="evidence" value="ECO:0007669"/>
    <property type="project" value="InterPro"/>
</dbReference>
<feature type="region of interest" description="Disordered" evidence="1">
    <location>
        <begin position="85"/>
        <end position="133"/>
    </location>
</feature>
<comment type="caution">
    <text evidence="2">The sequence shown here is derived from an EMBL/GenBank/DDBJ whole genome shotgun (WGS) entry which is preliminary data.</text>
</comment>
<dbReference type="InterPro" id="IPR007763">
    <property type="entry name" value="NDUFA12"/>
</dbReference>
<dbReference type="Proteomes" id="UP000440694">
    <property type="component" value="Unassembled WGS sequence"/>
</dbReference>
<evidence type="ECO:0000313" key="3">
    <source>
        <dbReference type="Proteomes" id="UP000440694"/>
    </source>
</evidence>
<evidence type="ECO:0000256" key="1">
    <source>
        <dbReference type="SAM" id="MobiDB-lite"/>
    </source>
</evidence>
<accession>A0A6I3KNY3</accession>
<keyword evidence="3" id="KW-1185">Reference proteome</keyword>
<dbReference type="AlphaFoldDB" id="A0A6I3KNY3"/>
<protein>
    <submittedName>
        <fullName evidence="2">NADH:ubiquinone oxidoreductase subunit NDUFA12</fullName>
    </submittedName>
</protein>
<gene>
    <name evidence="2" type="ORF">GIW81_16940</name>
</gene>
<reference evidence="2 3" key="1">
    <citation type="submission" date="2019-11" db="EMBL/GenBank/DDBJ databases">
        <title>Identification of a novel strain.</title>
        <authorList>
            <person name="Xu Q."/>
            <person name="Wang G."/>
        </authorList>
    </citation>
    <scope>NUCLEOTIDE SEQUENCE [LARGE SCALE GENOMIC DNA]</scope>
    <source>
        <strain evidence="3">xq</strain>
    </source>
</reference>
<dbReference type="GO" id="GO:0006979">
    <property type="term" value="P:response to oxidative stress"/>
    <property type="evidence" value="ECO:0007669"/>
    <property type="project" value="TreeGrafter"/>
</dbReference>
<organism evidence="2 3">
    <name type="scientific">Hyphomicrobium album</name>
    <dbReference type="NCBI Taxonomy" id="2665159"/>
    <lineage>
        <taxon>Bacteria</taxon>
        <taxon>Pseudomonadati</taxon>
        <taxon>Pseudomonadota</taxon>
        <taxon>Alphaproteobacteria</taxon>
        <taxon>Hyphomicrobiales</taxon>
        <taxon>Hyphomicrobiaceae</taxon>
        <taxon>Hyphomicrobium</taxon>
    </lineage>
</organism>
<feature type="compositionally biased region" description="Basic and acidic residues" evidence="1">
    <location>
        <begin position="122"/>
        <end position="133"/>
    </location>
</feature>
<evidence type="ECO:0000313" key="2">
    <source>
        <dbReference type="EMBL" id="MTD96028.1"/>
    </source>
</evidence>
<dbReference type="NCBIfam" id="NF006040">
    <property type="entry name" value="PRK08183.1"/>
    <property type="match status" value="1"/>
</dbReference>
<dbReference type="PANTHER" id="PTHR12910:SF2">
    <property type="entry name" value="NADH DEHYDROGENASE [UBIQUINONE] 1 ALPHA SUBCOMPLEX SUBUNIT 12"/>
    <property type="match status" value="1"/>
</dbReference>
<dbReference type="Pfam" id="PF05071">
    <property type="entry name" value="NDUFA12"/>
    <property type="match status" value="1"/>
</dbReference>
<keyword evidence="2" id="KW-0830">Ubiquinone</keyword>
<proteinExistence type="predicted"/>
<name>A0A6I3KNY3_9HYPH</name>
<dbReference type="EMBL" id="WMBQ01000002">
    <property type="protein sequence ID" value="MTD96028.1"/>
    <property type="molecule type" value="Genomic_DNA"/>
</dbReference>
<sequence length="133" mass="15365">MGFFSEIFCWWGGNTWGTRLTIWRQGHLVGKDEFGNRYYEQKKGVGPLGRPRRWVTYTDFADASKVPAGWHGWLHYTADTPPSQQNYLPRPWQRPHLMNQTGTPDAYRPPGSILGQGVRSKATGDYKPWRPEV</sequence>
<dbReference type="PANTHER" id="PTHR12910">
    <property type="entry name" value="NADH-UBIQUINONE OXIDOREDUCTASE SUBUNIT B17.2"/>
    <property type="match status" value="1"/>
</dbReference>